<comment type="caution">
    <text evidence="4">The sequence shown here is derived from an EMBL/GenBank/DDBJ whole genome shotgun (WGS) entry which is preliminary data.</text>
</comment>
<feature type="domain" description="ShKT" evidence="3">
    <location>
        <begin position="46"/>
        <end position="80"/>
    </location>
</feature>
<sequence>GSTHGGSATGSCIDVIENCAALGPNLCDAYVEFAHINCTNTEASACADKLSNCAAYGQTACTGQYEQWAKENCPKFCNLCTGQGAVGHTDVCYYKGQAYHEGAQWKDGCEKNCTCVDESRGYYLSGCEYKGQVYREAQQWKDGCDYLCTCRDGKTGYYECRALCVSWQNLGQCHLVDPAPGLCCKTPSCPPNVVIHYPDGYVPA</sequence>
<dbReference type="Pfam" id="PF01549">
    <property type="entry name" value="ShK"/>
    <property type="match status" value="1"/>
</dbReference>
<evidence type="ECO:0008006" key="6">
    <source>
        <dbReference type="Google" id="ProtNLM"/>
    </source>
</evidence>
<name>A0ABD0K6I8_9CAEN</name>
<gene>
    <name evidence="4" type="ORF">BaRGS_00025700</name>
</gene>
<evidence type="ECO:0000313" key="5">
    <source>
        <dbReference type="Proteomes" id="UP001519460"/>
    </source>
</evidence>
<dbReference type="PROSITE" id="PS51670">
    <property type="entry name" value="SHKT"/>
    <property type="match status" value="1"/>
</dbReference>
<reference evidence="4 5" key="1">
    <citation type="journal article" date="2023" name="Sci. Data">
        <title>Genome assembly of the Korean intertidal mud-creeper Batillaria attramentaria.</title>
        <authorList>
            <person name="Patra A.K."/>
            <person name="Ho P.T."/>
            <person name="Jun S."/>
            <person name="Lee S.J."/>
            <person name="Kim Y."/>
            <person name="Won Y.J."/>
        </authorList>
    </citation>
    <scope>NUCLEOTIDE SEQUENCE [LARGE SCALE GENOMIC DNA]</scope>
    <source>
        <strain evidence="4">Wonlab-2016</strain>
    </source>
</reference>
<proteinExistence type="predicted"/>
<dbReference type="PROSITE" id="PS50184">
    <property type="entry name" value="VWFC_2"/>
    <property type="match status" value="1"/>
</dbReference>
<feature type="domain" description="VWFC" evidence="2">
    <location>
        <begin position="125"/>
        <end position="190"/>
    </location>
</feature>
<dbReference type="EMBL" id="JACVVK020000234">
    <property type="protein sequence ID" value="KAK7483037.1"/>
    <property type="molecule type" value="Genomic_DNA"/>
</dbReference>
<protein>
    <recommendedName>
        <fullName evidence="6">VWFC domain-containing protein</fullName>
    </recommendedName>
</protein>
<dbReference type="SMART" id="SM00254">
    <property type="entry name" value="ShKT"/>
    <property type="match status" value="1"/>
</dbReference>
<feature type="disulfide bond" evidence="1">
    <location>
        <begin position="46"/>
        <end position="80"/>
    </location>
</feature>
<organism evidence="4 5">
    <name type="scientific">Batillaria attramentaria</name>
    <dbReference type="NCBI Taxonomy" id="370345"/>
    <lineage>
        <taxon>Eukaryota</taxon>
        <taxon>Metazoa</taxon>
        <taxon>Spiralia</taxon>
        <taxon>Lophotrochozoa</taxon>
        <taxon>Mollusca</taxon>
        <taxon>Gastropoda</taxon>
        <taxon>Caenogastropoda</taxon>
        <taxon>Sorbeoconcha</taxon>
        <taxon>Cerithioidea</taxon>
        <taxon>Batillariidae</taxon>
        <taxon>Batillaria</taxon>
    </lineage>
</organism>
<dbReference type="AlphaFoldDB" id="A0ABD0K6I8"/>
<feature type="non-terminal residue" evidence="4">
    <location>
        <position position="1"/>
    </location>
</feature>
<keyword evidence="5" id="KW-1185">Reference proteome</keyword>
<evidence type="ECO:0000313" key="4">
    <source>
        <dbReference type="EMBL" id="KAK7483037.1"/>
    </source>
</evidence>
<evidence type="ECO:0000256" key="1">
    <source>
        <dbReference type="PROSITE-ProRule" id="PRU01005"/>
    </source>
</evidence>
<dbReference type="Proteomes" id="UP001519460">
    <property type="component" value="Unassembled WGS sequence"/>
</dbReference>
<comment type="caution">
    <text evidence="1">Lacks conserved residue(s) required for the propagation of feature annotation.</text>
</comment>
<keyword evidence="1" id="KW-1015">Disulfide bond</keyword>
<evidence type="ECO:0000259" key="3">
    <source>
        <dbReference type="PROSITE" id="PS51670"/>
    </source>
</evidence>
<dbReference type="InterPro" id="IPR001007">
    <property type="entry name" value="VWF_dom"/>
</dbReference>
<dbReference type="InterPro" id="IPR003582">
    <property type="entry name" value="ShKT_dom"/>
</dbReference>
<accession>A0ABD0K6I8</accession>
<evidence type="ECO:0000259" key="2">
    <source>
        <dbReference type="PROSITE" id="PS50184"/>
    </source>
</evidence>